<feature type="non-terminal residue" evidence="8">
    <location>
        <position position="1"/>
    </location>
</feature>
<keyword evidence="3" id="KW-0547">Nucleotide-binding</keyword>
<keyword evidence="5" id="KW-0460">Magnesium</keyword>
<dbReference type="PANTHER" id="PTHR45630:SF1">
    <property type="entry name" value="CATION-TRANSPORTING ATPASE 13A4-RELATED"/>
    <property type="match status" value="1"/>
</dbReference>
<evidence type="ECO:0000256" key="5">
    <source>
        <dbReference type="ARBA" id="ARBA00022842"/>
    </source>
</evidence>
<dbReference type="Proteomes" id="UP001176940">
    <property type="component" value="Unassembled WGS sequence"/>
</dbReference>
<keyword evidence="7" id="KW-0472">Membrane</keyword>
<keyword evidence="2" id="KW-0479">Metal-binding</keyword>
<name>A0ABN9L9A1_9NEOB</name>
<feature type="transmembrane region" description="Helical" evidence="7">
    <location>
        <begin position="91"/>
        <end position="110"/>
    </location>
</feature>
<comment type="caution">
    <text evidence="8">The sequence shown here is derived from an EMBL/GenBank/DDBJ whole genome shotgun (WGS) entry which is preliminary data.</text>
</comment>
<dbReference type="PANTHER" id="PTHR45630">
    <property type="entry name" value="CATION-TRANSPORTING ATPASE-RELATED"/>
    <property type="match status" value="1"/>
</dbReference>
<organism evidence="8 9">
    <name type="scientific">Ranitomeya imitator</name>
    <name type="common">mimic poison frog</name>
    <dbReference type="NCBI Taxonomy" id="111125"/>
    <lineage>
        <taxon>Eukaryota</taxon>
        <taxon>Metazoa</taxon>
        <taxon>Chordata</taxon>
        <taxon>Craniata</taxon>
        <taxon>Vertebrata</taxon>
        <taxon>Euteleostomi</taxon>
        <taxon>Amphibia</taxon>
        <taxon>Batrachia</taxon>
        <taxon>Anura</taxon>
        <taxon>Neobatrachia</taxon>
        <taxon>Hyloidea</taxon>
        <taxon>Dendrobatidae</taxon>
        <taxon>Dendrobatinae</taxon>
        <taxon>Ranitomeya</taxon>
    </lineage>
</organism>
<dbReference type="InterPro" id="IPR006544">
    <property type="entry name" value="P-type_TPase_V"/>
</dbReference>
<comment type="subcellular location">
    <subcellularLocation>
        <location evidence="1">Membrane</location>
        <topology evidence="1">Multi-pass membrane protein</topology>
    </subcellularLocation>
</comment>
<feature type="transmembrane region" description="Helical" evidence="7">
    <location>
        <begin position="55"/>
        <end position="79"/>
    </location>
</feature>
<keyword evidence="4" id="KW-0067">ATP-binding</keyword>
<gene>
    <name evidence="8" type="ORF">RIMI_LOCUS6255641</name>
</gene>
<evidence type="ECO:0000313" key="9">
    <source>
        <dbReference type="Proteomes" id="UP001176940"/>
    </source>
</evidence>
<accession>A0ABN9L9A1</accession>
<dbReference type="SUPFAM" id="SSF81665">
    <property type="entry name" value="Calcium ATPase, transmembrane domain M"/>
    <property type="match status" value="1"/>
</dbReference>
<evidence type="ECO:0000313" key="8">
    <source>
        <dbReference type="EMBL" id="CAJ0935186.1"/>
    </source>
</evidence>
<protein>
    <submittedName>
        <fullName evidence="8">Uncharacterized protein</fullName>
    </submittedName>
</protein>
<feature type="transmembrane region" description="Helical" evidence="7">
    <location>
        <begin position="25"/>
        <end position="43"/>
    </location>
</feature>
<keyword evidence="6" id="KW-1278">Translocase</keyword>
<dbReference type="InterPro" id="IPR023298">
    <property type="entry name" value="ATPase_P-typ_TM_dom_sf"/>
</dbReference>
<feature type="non-terminal residue" evidence="8">
    <location>
        <position position="184"/>
    </location>
</feature>
<evidence type="ECO:0000256" key="2">
    <source>
        <dbReference type="ARBA" id="ARBA00022723"/>
    </source>
</evidence>
<evidence type="ECO:0000256" key="1">
    <source>
        <dbReference type="ARBA" id="ARBA00004141"/>
    </source>
</evidence>
<keyword evidence="7" id="KW-1133">Transmembrane helix</keyword>
<sequence length="184" mass="21236">ACWPANGSSFNETSYKTEYQSYENTTVWLLATLNCLIVAFVFSKGRPFRQPIYSNYIFVIVILVQFAVCLFLLFANISNLYRAMELVCTPLLWRGSIIIMLLIILALSYVSEETLIENIKLWNLLKRLTNYRSKSPYKKLQRLLSKDPDWPPLNHKEVAIPTDIALTSELGDYVNPSFEINENP</sequence>
<evidence type="ECO:0000256" key="7">
    <source>
        <dbReference type="SAM" id="Phobius"/>
    </source>
</evidence>
<proteinExistence type="predicted"/>
<evidence type="ECO:0000256" key="3">
    <source>
        <dbReference type="ARBA" id="ARBA00022741"/>
    </source>
</evidence>
<keyword evidence="7" id="KW-0812">Transmembrane</keyword>
<keyword evidence="9" id="KW-1185">Reference proteome</keyword>
<reference evidence="8" key="1">
    <citation type="submission" date="2023-07" db="EMBL/GenBank/DDBJ databases">
        <authorList>
            <person name="Stuckert A."/>
        </authorList>
    </citation>
    <scope>NUCLEOTIDE SEQUENCE</scope>
</reference>
<dbReference type="EMBL" id="CAUEEQ010011117">
    <property type="protein sequence ID" value="CAJ0935186.1"/>
    <property type="molecule type" value="Genomic_DNA"/>
</dbReference>
<evidence type="ECO:0000256" key="4">
    <source>
        <dbReference type="ARBA" id="ARBA00022840"/>
    </source>
</evidence>
<evidence type="ECO:0000256" key="6">
    <source>
        <dbReference type="ARBA" id="ARBA00022967"/>
    </source>
</evidence>